<comment type="caution">
    <text evidence="4">The sequence shown here is derived from an EMBL/GenBank/DDBJ whole genome shotgun (WGS) entry which is preliminary data.</text>
</comment>
<evidence type="ECO:0000313" key="3">
    <source>
        <dbReference type="EMBL" id="GEK83114.1"/>
    </source>
</evidence>
<dbReference type="OrthoDB" id="5125431at2"/>
<proteinExistence type="predicted"/>
<accession>A0A7W3JIE6</accession>
<feature type="compositionally biased region" description="Low complexity" evidence="1">
    <location>
        <begin position="201"/>
        <end position="210"/>
    </location>
</feature>
<evidence type="ECO:0000313" key="5">
    <source>
        <dbReference type="Proteomes" id="UP000321154"/>
    </source>
</evidence>
<protein>
    <submittedName>
        <fullName evidence="4">Uncharacterized protein</fullName>
    </submittedName>
</protein>
<reference evidence="4 6" key="2">
    <citation type="submission" date="2020-07" db="EMBL/GenBank/DDBJ databases">
        <title>Sequencing the genomes of 1000 actinobacteria strains.</title>
        <authorList>
            <person name="Klenk H.-P."/>
        </authorList>
    </citation>
    <scope>NUCLEOTIDE SEQUENCE [LARGE SCALE GENOMIC DNA]</scope>
    <source>
        <strain evidence="4 6">DSM 10309</strain>
    </source>
</reference>
<feature type="region of interest" description="Disordered" evidence="1">
    <location>
        <begin position="248"/>
        <end position="342"/>
    </location>
</feature>
<organism evidence="4 6">
    <name type="scientific">Frigoribacterium faeni</name>
    <dbReference type="NCBI Taxonomy" id="145483"/>
    <lineage>
        <taxon>Bacteria</taxon>
        <taxon>Bacillati</taxon>
        <taxon>Actinomycetota</taxon>
        <taxon>Actinomycetes</taxon>
        <taxon>Micrococcales</taxon>
        <taxon>Microbacteriaceae</taxon>
        <taxon>Frigoribacterium</taxon>
    </lineage>
</organism>
<dbReference type="Proteomes" id="UP000522688">
    <property type="component" value="Unassembled WGS sequence"/>
</dbReference>
<name>A0A7W3JIE6_9MICO</name>
<sequence>MQWWNSLVEWISSDDGWRIVSGAIIPFVSIVVAGVIAALIGRAAIRRAITLHDDDAKAAAVAGIVTAARKAAIWSSLGPEERAYSDHLAHESEVRLRLLPVSGARSAASWAEHELVDIKRNSATFSFQAEQSLADFRDRLVEWQARPKKAKKLFRYDLERWKYEETDVDKNLDARQRAWDAEQAATAASDSRPAPMPTPATIPSSAPTAAFVSSTAPGAAEQTTVSVPAAAAAYARPPIVAQPSPVVAAASGTGSRPEATSAPATVADGESGPGAETESAHGGAAEPIAPAVEQPAAAPAPAAEAGRPADAESDLDPDEARYGEPVSAHQVRRRTSPDPRDD</sequence>
<gene>
    <name evidence="4" type="ORF">FB463_001619</name>
    <name evidence="3" type="ORF">FFA01_14230</name>
</gene>
<reference evidence="3 5" key="1">
    <citation type="submission" date="2019-07" db="EMBL/GenBank/DDBJ databases">
        <title>Whole genome shotgun sequence of Frigoribacterium faeni NBRC 103066.</title>
        <authorList>
            <person name="Hosoyama A."/>
            <person name="Uohara A."/>
            <person name="Ohji S."/>
            <person name="Ichikawa N."/>
        </authorList>
    </citation>
    <scope>NUCLEOTIDE SEQUENCE [LARGE SCALE GENOMIC DNA]</scope>
    <source>
        <strain evidence="3 5">NBRC 103066</strain>
    </source>
</reference>
<dbReference type="Proteomes" id="UP000321154">
    <property type="component" value="Unassembled WGS sequence"/>
</dbReference>
<evidence type="ECO:0000256" key="1">
    <source>
        <dbReference type="SAM" id="MobiDB-lite"/>
    </source>
</evidence>
<dbReference type="EMBL" id="JACGWW010000002">
    <property type="protein sequence ID" value="MBA8813370.1"/>
    <property type="molecule type" value="Genomic_DNA"/>
</dbReference>
<keyword evidence="2" id="KW-0472">Membrane</keyword>
<evidence type="ECO:0000256" key="2">
    <source>
        <dbReference type="SAM" id="Phobius"/>
    </source>
</evidence>
<keyword evidence="2" id="KW-0812">Transmembrane</keyword>
<feature type="compositionally biased region" description="Low complexity" evidence="1">
    <location>
        <begin position="284"/>
        <end position="308"/>
    </location>
</feature>
<dbReference type="AlphaFoldDB" id="A0A7W3JIE6"/>
<evidence type="ECO:0000313" key="4">
    <source>
        <dbReference type="EMBL" id="MBA8813370.1"/>
    </source>
</evidence>
<dbReference type="RefSeq" id="WP_146854427.1">
    <property type="nucleotide sequence ID" value="NZ_BAAAHR010000001.1"/>
</dbReference>
<dbReference type="EMBL" id="BJUV01000011">
    <property type="protein sequence ID" value="GEK83114.1"/>
    <property type="molecule type" value="Genomic_DNA"/>
</dbReference>
<feature type="region of interest" description="Disordered" evidence="1">
    <location>
        <begin position="185"/>
        <end position="215"/>
    </location>
</feature>
<feature type="transmembrane region" description="Helical" evidence="2">
    <location>
        <begin position="20"/>
        <end position="40"/>
    </location>
</feature>
<keyword evidence="5" id="KW-1185">Reference proteome</keyword>
<keyword evidence="2" id="KW-1133">Transmembrane helix</keyword>
<evidence type="ECO:0000313" key="6">
    <source>
        <dbReference type="Proteomes" id="UP000522688"/>
    </source>
</evidence>